<dbReference type="Proteomes" id="UP001327560">
    <property type="component" value="Chromosome 5"/>
</dbReference>
<dbReference type="AlphaFoldDB" id="A0AAQ3KD94"/>
<protein>
    <submittedName>
        <fullName evidence="1">UPF0481 protein</fullName>
    </submittedName>
</protein>
<name>A0AAQ3KD94_9LILI</name>
<dbReference type="PANTHER" id="PTHR31170:SF25">
    <property type="entry name" value="BNAA09G04570D PROTEIN"/>
    <property type="match status" value="1"/>
</dbReference>
<reference evidence="1 2" key="1">
    <citation type="submission" date="2023-10" db="EMBL/GenBank/DDBJ databases">
        <title>Chromosome-scale genome assembly provides insights into flower coloration mechanisms of Canna indica.</title>
        <authorList>
            <person name="Li C."/>
        </authorList>
    </citation>
    <scope>NUCLEOTIDE SEQUENCE [LARGE SCALE GENOMIC DNA]</scope>
    <source>
        <tissue evidence="1">Flower</tissue>
    </source>
</reference>
<sequence length="370" mass="42604">MEWAETLQNRVDETIWDDLRTVKSTIFRVPKHLRDNDPNAYDPVCISLGPYHRHEERLQAMHNLKWHCLKKFLDHDHEKTLADYLKLMKKLESQARIAYSEDIVDMNSNEFALMLLLDGCFVVWTIVFRTSKEGELEQVQNPIKSTSWALPMVARDMLTLENQLPLFILEHLYDFANFRGHFSISASLAEVAIQFFRIILHGLEMKMPSNTDAHFHHLLHLVHSCVIPPENQDGGKSSNSHHYFSSCMKNLHCYGSKGEENDTNFLELIPTATRLKEFGVHLKRKKNAASILDITFKNGKLEIPHLTVDYNTNKIFRNLIAFEQCNVDVNSHFTLYSLAMNCIIDTATDVVLLQDAGIITNYLGDSMEVA</sequence>
<dbReference type="PANTHER" id="PTHR31170">
    <property type="entry name" value="BNAC04G53230D PROTEIN"/>
    <property type="match status" value="1"/>
</dbReference>
<dbReference type="EMBL" id="CP136894">
    <property type="protein sequence ID" value="WOL06400.1"/>
    <property type="molecule type" value="Genomic_DNA"/>
</dbReference>
<dbReference type="Pfam" id="PF03140">
    <property type="entry name" value="DUF247"/>
    <property type="match status" value="1"/>
</dbReference>
<accession>A0AAQ3KD94</accession>
<dbReference type="InterPro" id="IPR004158">
    <property type="entry name" value="DUF247_pln"/>
</dbReference>
<organism evidence="1 2">
    <name type="scientific">Canna indica</name>
    <name type="common">Indian-shot</name>
    <dbReference type="NCBI Taxonomy" id="4628"/>
    <lineage>
        <taxon>Eukaryota</taxon>
        <taxon>Viridiplantae</taxon>
        <taxon>Streptophyta</taxon>
        <taxon>Embryophyta</taxon>
        <taxon>Tracheophyta</taxon>
        <taxon>Spermatophyta</taxon>
        <taxon>Magnoliopsida</taxon>
        <taxon>Liliopsida</taxon>
        <taxon>Zingiberales</taxon>
        <taxon>Cannaceae</taxon>
        <taxon>Canna</taxon>
    </lineage>
</organism>
<evidence type="ECO:0000313" key="2">
    <source>
        <dbReference type="Proteomes" id="UP001327560"/>
    </source>
</evidence>
<gene>
    <name evidence="1" type="ORF">Cni_G15134</name>
</gene>
<keyword evidence="2" id="KW-1185">Reference proteome</keyword>
<evidence type="ECO:0000313" key="1">
    <source>
        <dbReference type="EMBL" id="WOL06400.1"/>
    </source>
</evidence>
<proteinExistence type="predicted"/>